<dbReference type="EMBL" id="CM020619">
    <property type="protein sequence ID" value="KAK1865763.1"/>
    <property type="molecule type" value="Genomic_DNA"/>
</dbReference>
<gene>
    <name evidence="1" type="ORF">I4F81_008286</name>
</gene>
<keyword evidence="2" id="KW-1185">Reference proteome</keyword>
<accession>A0ACC3C6S6</accession>
<dbReference type="Proteomes" id="UP000798662">
    <property type="component" value="Chromosome 2"/>
</dbReference>
<organism evidence="1 2">
    <name type="scientific">Pyropia yezoensis</name>
    <name type="common">Susabi-nori</name>
    <name type="synonym">Porphyra yezoensis</name>
    <dbReference type="NCBI Taxonomy" id="2788"/>
    <lineage>
        <taxon>Eukaryota</taxon>
        <taxon>Rhodophyta</taxon>
        <taxon>Bangiophyceae</taxon>
        <taxon>Bangiales</taxon>
        <taxon>Bangiaceae</taxon>
        <taxon>Pyropia</taxon>
    </lineage>
</organism>
<evidence type="ECO:0000313" key="2">
    <source>
        <dbReference type="Proteomes" id="UP000798662"/>
    </source>
</evidence>
<sequence>MAVGPAAAAWAAALAAPLPTARRRGGRLPAGRSSRGGHGGGGGGGGGGGASVGPPPPLAMPPSRRCRRRLVGGAAVTAMVAAAGSAAAGGGGGDAAGAAAVGAATGAAAAAAAARHKGVGVSIRAAAGPADAAAAVAVWAAVSGGLVGWEEEVDGASSTVIILAWTPDGTPVGATRLTREGLNVCISRTAVLPAHRGVGIGRRLVAAAAAAAPVVGATYVAAGRTERGFYSLLGFAAVGPETTPPPRAAPPAAAAPGQGEEGASALVPREDFLAGARPPGADGGAGDGGSDGRPPIRRLPADPPLPPEPVRVMVLRPPAPTPTGVAAATACVGLPHVVLGVSDLGAALRWYDALGFVAVDKYTGPGGRRTAFVDGWGTRLELVEAPRRWGGPARGGGAAAATQTGLRCLVLDVTRGCTSLELLLADVNLKLGRSLDVRQPPVERVAGRFVVSEAAVRGPDGVEVGLWRRLAVVPAALQERVDW</sequence>
<name>A0ACC3C6S6_PYRYE</name>
<comment type="caution">
    <text evidence="1">The sequence shown here is derived from an EMBL/GenBank/DDBJ whole genome shotgun (WGS) entry which is preliminary data.</text>
</comment>
<protein>
    <submittedName>
        <fullName evidence="1">Uncharacterized protein</fullName>
    </submittedName>
</protein>
<proteinExistence type="predicted"/>
<evidence type="ECO:0000313" key="1">
    <source>
        <dbReference type="EMBL" id="KAK1865763.1"/>
    </source>
</evidence>
<reference evidence="1" key="1">
    <citation type="submission" date="2019-11" db="EMBL/GenBank/DDBJ databases">
        <title>Nori genome reveals adaptations in red seaweeds to the harsh intertidal environment.</title>
        <authorList>
            <person name="Wang D."/>
            <person name="Mao Y."/>
        </authorList>
    </citation>
    <scope>NUCLEOTIDE SEQUENCE</scope>
    <source>
        <tissue evidence="1">Gametophyte</tissue>
    </source>
</reference>